<organism evidence="7 8">
    <name type="scientific">Canna indica</name>
    <name type="common">Indian-shot</name>
    <dbReference type="NCBI Taxonomy" id="4628"/>
    <lineage>
        <taxon>Eukaryota</taxon>
        <taxon>Viridiplantae</taxon>
        <taxon>Streptophyta</taxon>
        <taxon>Embryophyta</taxon>
        <taxon>Tracheophyta</taxon>
        <taxon>Spermatophyta</taxon>
        <taxon>Magnoliopsida</taxon>
        <taxon>Liliopsida</taxon>
        <taxon>Zingiberales</taxon>
        <taxon>Cannaceae</taxon>
        <taxon>Canna</taxon>
    </lineage>
</organism>
<keyword evidence="4 5" id="KW-0833">Ubl conjugation pathway</keyword>
<proteinExistence type="predicted"/>
<dbReference type="AlphaFoldDB" id="A0AAQ3QGA1"/>
<evidence type="ECO:0000256" key="2">
    <source>
        <dbReference type="ARBA" id="ARBA00012485"/>
    </source>
</evidence>
<dbReference type="PANTHER" id="PTHR45700">
    <property type="entry name" value="UBIQUITIN-PROTEIN LIGASE E3C"/>
    <property type="match status" value="1"/>
</dbReference>
<dbReference type="Pfam" id="PF00632">
    <property type="entry name" value="HECT"/>
    <property type="match status" value="1"/>
</dbReference>
<dbReference type="Proteomes" id="UP001327560">
    <property type="component" value="Chromosome 5"/>
</dbReference>
<dbReference type="InterPro" id="IPR000569">
    <property type="entry name" value="HECT_dom"/>
</dbReference>
<dbReference type="Gene3D" id="3.90.1750.10">
    <property type="entry name" value="Hect, E3 ligase catalytic domains"/>
    <property type="match status" value="1"/>
</dbReference>
<dbReference type="Gene3D" id="3.30.2160.10">
    <property type="entry name" value="Hect, E3 ligase catalytic domain"/>
    <property type="match status" value="1"/>
</dbReference>
<evidence type="ECO:0000313" key="7">
    <source>
        <dbReference type="EMBL" id="WOL08158.1"/>
    </source>
</evidence>
<reference evidence="7 8" key="1">
    <citation type="submission" date="2023-10" db="EMBL/GenBank/DDBJ databases">
        <title>Chromosome-scale genome assembly provides insights into flower coloration mechanisms of Canna indica.</title>
        <authorList>
            <person name="Li C."/>
        </authorList>
    </citation>
    <scope>NUCLEOTIDE SEQUENCE [LARGE SCALE GENOMIC DNA]</scope>
    <source>
        <tissue evidence="7">Flower</tissue>
    </source>
</reference>
<comment type="caution">
    <text evidence="5">Lacks conserved residue(s) required for the propagation of feature annotation.</text>
</comment>
<dbReference type="InterPro" id="IPR044611">
    <property type="entry name" value="E3A/B/C-like"/>
</dbReference>
<comment type="catalytic activity">
    <reaction evidence="1">
        <text>S-ubiquitinyl-[E2 ubiquitin-conjugating enzyme]-L-cysteine + [acceptor protein]-L-lysine = [E2 ubiquitin-conjugating enzyme]-L-cysteine + N(6)-ubiquitinyl-[acceptor protein]-L-lysine.</text>
        <dbReference type="EC" id="2.3.2.26"/>
    </reaction>
</comment>
<gene>
    <name evidence="7" type="ORF">Cni_G16910</name>
</gene>
<dbReference type="EMBL" id="CP136894">
    <property type="protein sequence ID" value="WOL08158.1"/>
    <property type="molecule type" value="Genomic_DNA"/>
</dbReference>
<evidence type="ECO:0000256" key="3">
    <source>
        <dbReference type="ARBA" id="ARBA00022679"/>
    </source>
</evidence>
<keyword evidence="3" id="KW-0808">Transferase</keyword>
<accession>A0AAQ3QGA1</accession>
<dbReference type="GO" id="GO:0000209">
    <property type="term" value="P:protein polyubiquitination"/>
    <property type="evidence" value="ECO:0007669"/>
    <property type="project" value="InterPro"/>
</dbReference>
<dbReference type="GO" id="GO:0006511">
    <property type="term" value="P:ubiquitin-dependent protein catabolic process"/>
    <property type="evidence" value="ECO:0007669"/>
    <property type="project" value="TreeGrafter"/>
</dbReference>
<keyword evidence="8" id="KW-1185">Reference proteome</keyword>
<dbReference type="GO" id="GO:0061630">
    <property type="term" value="F:ubiquitin protein ligase activity"/>
    <property type="evidence" value="ECO:0007669"/>
    <property type="project" value="UniProtKB-EC"/>
</dbReference>
<sequence>MHVTKDNVIAFIHLVANYRLNYQIRIQSLHFLRGFQQLIQKEWIEMFNEHEIQLLISGSLESMDVDDLRPNTHYTGSNHEHHVIEMFWEVLKSFSLEYQKKFLKK</sequence>
<dbReference type="SUPFAM" id="SSF56204">
    <property type="entry name" value="Hect, E3 ligase catalytic domain"/>
    <property type="match status" value="1"/>
</dbReference>
<protein>
    <recommendedName>
        <fullName evidence="2">HECT-type E3 ubiquitin transferase</fullName>
        <ecNumber evidence="2">2.3.2.26</ecNumber>
    </recommendedName>
</protein>
<dbReference type="EC" id="2.3.2.26" evidence="2"/>
<feature type="domain" description="HECT" evidence="6">
    <location>
        <begin position="1"/>
        <end position="105"/>
    </location>
</feature>
<evidence type="ECO:0000259" key="6">
    <source>
        <dbReference type="PROSITE" id="PS50237"/>
    </source>
</evidence>
<dbReference type="Gene3D" id="3.30.2410.10">
    <property type="entry name" value="Hect, E3 ligase catalytic domain"/>
    <property type="match status" value="1"/>
</dbReference>
<evidence type="ECO:0000256" key="5">
    <source>
        <dbReference type="PROSITE-ProRule" id="PRU00104"/>
    </source>
</evidence>
<name>A0AAQ3QGA1_9LILI</name>
<dbReference type="InterPro" id="IPR035983">
    <property type="entry name" value="Hect_E3_ubiquitin_ligase"/>
</dbReference>
<dbReference type="PROSITE" id="PS50237">
    <property type="entry name" value="HECT"/>
    <property type="match status" value="1"/>
</dbReference>
<evidence type="ECO:0000256" key="4">
    <source>
        <dbReference type="ARBA" id="ARBA00022786"/>
    </source>
</evidence>
<evidence type="ECO:0000313" key="8">
    <source>
        <dbReference type="Proteomes" id="UP001327560"/>
    </source>
</evidence>
<evidence type="ECO:0000256" key="1">
    <source>
        <dbReference type="ARBA" id="ARBA00000885"/>
    </source>
</evidence>
<dbReference type="PANTHER" id="PTHR45700:SF6">
    <property type="entry name" value="E3 UBIQUITIN-PROTEIN LIGASE UPL6"/>
    <property type="match status" value="1"/>
</dbReference>